<dbReference type="Gene3D" id="3.60.10.10">
    <property type="entry name" value="Endonuclease/exonuclease/phosphatase"/>
    <property type="match status" value="1"/>
</dbReference>
<dbReference type="SUPFAM" id="SSF56219">
    <property type="entry name" value="DNase I-like"/>
    <property type="match status" value="1"/>
</dbReference>
<accession>A0ABW0GPH7</accession>
<name>A0ABW0GPH7_9MICO</name>
<reference evidence="4" key="1">
    <citation type="journal article" date="2019" name="Int. J. Syst. Evol. Microbiol.">
        <title>The Global Catalogue of Microorganisms (GCM) 10K type strain sequencing project: providing services to taxonomists for standard genome sequencing and annotation.</title>
        <authorList>
            <consortium name="The Broad Institute Genomics Platform"/>
            <consortium name="The Broad Institute Genome Sequencing Center for Infectious Disease"/>
            <person name="Wu L."/>
            <person name="Ma J."/>
        </authorList>
    </citation>
    <scope>NUCLEOTIDE SEQUENCE [LARGE SCALE GENOMIC DNA]</scope>
    <source>
        <strain evidence="4">CCUG 43114</strain>
    </source>
</reference>
<dbReference type="PANTHER" id="PTHR42834">
    <property type="entry name" value="ENDONUCLEASE/EXONUCLEASE/PHOSPHATASE FAMILY PROTEIN (AFU_ORTHOLOGUE AFUA_3G09210)"/>
    <property type="match status" value="1"/>
</dbReference>
<evidence type="ECO:0000256" key="1">
    <source>
        <dbReference type="SAM" id="MobiDB-lite"/>
    </source>
</evidence>
<sequence>MRVVTWNVENLFSPGGEDTPSPEEHAATLETLTGVVAALAPDVLAVQEIGDERALDDLTASLRAATGGDWVSRASRAPDSRGIRVGVLTTRDVVATDDVEAFAPRLRPVQVDDSGTTQDRLGRGALLVTVAADSGPLHVLTAHLKSKLLTYPGGRFGPRDEGERARAGAYALYRRAAEAATLRVAANRVLDGRGDSVALVVAGDMNDTTDAATTQVLQGPPGSEIGTAGERIPDRGDPWRLWNVAPLIPEERRFSRVYRGSGELIDHLLVSRALLERIDGADAAIDVQPGGGLPSVTDDPRPRIGTPGSDHAPVVVDLDW</sequence>
<keyword evidence="3" id="KW-0255">Endonuclease</keyword>
<proteinExistence type="predicted"/>
<evidence type="ECO:0000313" key="3">
    <source>
        <dbReference type="EMBL" id="MFC5381382.1"/>
    </source>
</evidence>
<evidence type="ECO:0000259" key="2">
    <source>
        <dbReference type="Pfam" id="PF03372"/>
    </source>
</evidence>
<organism evidence="3 4">
    <name type="scientific">Aquipuribacter nitratireducens</name>
    <dbReference type="NCBI Taxonomy" id="650104"/>
    <lineage>
        <taxon>Bacteria</taxon>
        <taxon>Bacillati</taxon>
        <taxon>Actinomycetota</taxon>
        <taxon>Actinomycetes</taxon>
        <taxon>Micrococcales</taxon>
        <taxon>Intrasporangiaceae</taxon>
        <taxon>Aquipuribacter</taxon>
    </lineage>
</organism>
<dbReference type="EMBL" id="JBHSLD010000009">
    <property type="protein sequence ID" value="MFC5381382.1"/>
    <property type="molecule type" value="Genomic_DNA"/>
</dbReference>
<dbReference type="InterPro" id="IPR005135">
    <property type="entry name" value="Endo/exonuclease/phosphatase"/>
</dbReference>
<feature type="region of interest" description="Disordered" evidence="1">
    <location>
        <begin position="288"/>
        <end position="312"/>
    </location>
</feature>
<dbReference type="InterPro" id="IPR036691">
    <property type="entry name" value="Endo/exonu/phosph_ase_sf"/>
</dbReference>
<dbReference type="RefSeq" id="WP_340269271.1">
    <property type="nucleotide sequence ID" value="NZ_JBBEOG010000004.1"/>
</dbReference>
<evidence type="ECO:0000313" key="4">
    <source>
        <dbReference type="Proteomes" id="UP001596122"/>
    </source>
</evidence>
<dbReference type="GO" id="GO:0004519">
    <property type="term" value="F:endonuclease activity"/>
    <property type="evidence" value="ECO:0007669"/>
    <property type="project" value="UniProtKB-KW"/>
</dbReference>
<feature type="domain" description="Endonuclease/exonuclease/phosphatase" evidence="2">
    <location>
        <begin position="4"/>
        <end position="277"/>
    </location>
</feature>
<keyword evidence="3" id="KW-0540">Nuclease</keyword>
<protein>
    <submittedName>
        <fullName evidence="3">Endonuclease/exonuclease/phosphatase family protein</fullName>
    </submittedName>
</protein>
<comment type="caution">
    <text evidence="3">The sequence shown here is derived from an EMBL/GenBank/DDBJ whole genome shotgun (WGS) entry which is preliminary data.</text>
</comment>
<dbReference type="Pfam" id="PF03372">
    <property type="entry name" value="Exo_endo_phos"/>
    <property type="match status" value="1"/>
</dbReference>
<gene>
    <name evidence="3" type="ORF">ACFPJ6_11310</name>
</gene>
<dbReference type="Proteomes" id="UP001596122">
    <property type="component" value="Unassembled WGS sequence"/>
</dbReference>
<keyword evidence="3" id="KW-0378">Hydrolase</keyword>
<dbReference type="PANTHER" id="PTHR42834:SF1">
    <property type="entry name" value="ENDONUCLEASE_EXONUCLEASE_PHOSPHATASE FAMILY PROTEIN (AFU_ORTHOLOGUE AFUA_3G09210)"/>
    <property type="match status" value="1"/>
</dbReference>
<keyword evidence="4" id="KW-1185">Reference proteome</keyword>